<keyword evidence="9" id="KW-0726">Sexual differentiation</keyword>
<evidence type="ECO:0000256" key="2">
    <source>
        <dbReference type="ARBA" id="ARBA00004477"/>
    </source>
</evidence>
<feature type="transmembrane region" description="Helical" evidence="18">
    <location>
        <begin position="95"/>
        <end position="115"/>
    </location>
</feature>
<dbReference type="PROSITE" id="PS50244">
    <property type="entry name" value="S5A_REDUCTASE"/>
    <property type="match status" value="1"/>
</dbReference>
<evidence type="ECO:0000259" key="19">
    <source>
        <dbReference type="Pfam" id="PF02544"/>
    </source>
</evidence>
<keyword evidence="12" id="KW-0443">Lipid metabolism</keyword>
<feature type="transmembrane region" description="Helical" evidence="18">
    <location>
        <begin position="121"/>
        <end position="139"/>
    </location>
</feature>
<dbReference type="GO" id="GO:0006702">
    <property type="term" value="P:androgen biosynthetic process"/>
    <property type="evidence" value="ECO:0007669"/>
    <property type="project" value="UniProtKB-ARBA"/>
</dbReference>
<evidence type="ECO:0000256" key="3">
    <source>
        <dbReference type="ARBA" id="ARBA00007742"/>
    </source>
</evidence>
<comment type="catalytic activity">
    <reaction evidence="17">
        <text>17beta-hydroxy-5alpha-androstan-3-one + NADP(+) = testosterone + NADPH + H(+)</text>
        <dbReference type="Rhea" id="RHEA:50820"/>
        <dbReference type="ChEBI" id="CHEBI:15378"/>
        <dbReference type="ChEBI" id="CHEBI:16330"/>
        <dbReference type="ChEBI" id="CHEBI:17347"/>
        <dbReference type="ChEBI" id="CHEBI:57783"/>
        <dbReference type="ChEBI" id="CHEBI:58349"/>
        <dbReference type="EC" id="1.3.1.22"/>
    </reaction>
    <physiologicalReaction direction="right-to-left" evidence="17">
        <dbReference type="Rhea" id="RHEA:50822"/>
    </physiologicalReaction>
</comment>
<reference evidence="20 21" key="1">
    <citation type="submission" date="2020-06" db="EMBL/GenBank/DDBJ databases">
        <authorList>
            <person name="Li R."/>
            <person name="Bekaert M."/>
        </authorList>
    </citation>
    <scope>NUCLEOTIDE SEQUENCE [LARGE SCALE GENOMIC DNA]</scope>
    <source>
        <strain evidence="21">wild</strain>
    </source>
</reference>
<keyword evidence="7" id="KW-0492">Microsome</keyword>
<evidence type="ECO:0000256" key="5">
    <source>
        <dbReference type="ARBA" id="ARBA00022782"/>
    </source>
</evidence>
<evidence type="ECO:0000256" key="18">
    <source>
        <dbReference type="PIRNR" id="PIRNR015596"/>
    </source>
</evidence>
<dbReference type="InterPro" id="IPR016636">
    <property type="entry name" value="3-oxo-5-alpha-steroid_4-DH"/>
</dbReference>
<feature type="transmembrane region" description="Helical" evidence="18">
    <location>
        <begin position="160"/>
        <end position="178"/>
    </location>
</feature>
<keyword evidence="21" id="KW-1185">Reference proteome</keyword>
<dbReference type="EC" id="1.3.1.22" evidence="18"/>
<dbReference type="PANTHER" id="PTHR10556:SF57">
    <property type="entry name" value="3-OXO-5-ALPHA-STEROID 4-DEHYDROGENASE 1"/>
    <property type="match status" value="1"/>
</dbReference>
<evidence type="ECO:0000256" key="16">
    <source>
        <dbReference type="ARBA" id="ARBA00049166"/>
    </source>
</evidence>
<comment type="similarity">
    <text evidence="3 18">Belongs to the steroid 5-alpha reductase family.</text>
</comment>
<keyword evidence="13 18" id="KW-0472">Membrane</keyword>
<sequence length="269" mass="30936">MEVMSLLDVLVSKIIYTDYEVLQYISYVYFVNSAFVLLLLQFLSAPYGRYARSGWGCMLNAKVAWFIQELPSFAVPVILIFATDTWKSISVCSKVTIACFLLHYFQRTFIFSFLIRGGKPTPFFTFAMAFLFCVVNGYLQGGYLLFHAPRDDHKCVTSPQFITGLVMFFTGMVINIHSDHVLRNLRKPGETGYKIPRGGMFNYISGANFFGEILEWWGFFVLCPSLPSLAFAVFTTCNIGPRAVQHHRWYLQKFEDYPRNRKAVIPFIL</sequence>
<dbReference type="PANTHER" id="PTHR10556">
    <property type="entry name" value="3-OXO-5-ALPHA-STEROID 4-DEHYDROGENASE"/>
    <property type="match status" value="1"/>
</dbReference>
<evidence type="ECO:0000256" key="10">
    <source>
        <dbReference type="ARBA" id="ARBA00022989"/>
    </source>
</evidence>
<keyword evidence="11 20" id="KW-0560">Oxidoreductase</keyword>
<comment type="catalytic activity">
    <reaction evidence="15">
        <text>5alpha-pregnane-3,20-dione + NADP(+) = progesterone + NADPH + H(+)</text>
        <dbReference type="Rhea" id="RHEA:21952"/>
        <dbReference type="ChEBI" id="CHEBI:15378"/>
        <dbReference type="ChEBI" id="CHEBI:17026"/>
        <dbReference type="ChEBI" id="CHEBI:28952"/>
        <dbReference type="ChEBI" id="CHEBI:57783"/>
        <dbReference type="ChEBI" id="CHEBI:58349"/>
        <dbReference type="EC" id="1.3.1.22"/>
    </reaction>
    <physiologicalReaction direction="right-to-left" evidence="15">
        <dbReference type="Rhea" id="RHEA:21954"/>
    </physiologicalReaction>
</comment>
<keyword evidence="10 18" id="KW-1133">Transmembrane helix</keyword>
<evidence type="ECO:0000256" key="1">
    <source>
        <dbReference type="ARBA" id="ARBA00004154"/>
    </source>
</evidence>
<protein>
    <recommendedName>
        <fullName evidence="18">3-oxo-5alpha-steroid 4-dehydrogenase (NADP(+))</fullName>
        <ecNumber evidence="18">1.3.1.22</ecNumber>
    </recommendedName>
</protein>
<dbReference type="InterPro" id="IPR001104">
    <property type="entry name" value="3-oxo-5_a-steroid_4-DH_C"/>
</dbReference>
<feature type="transmembrane region" description="Helical" evidence="18">
    <location>
        <begin position="216"/>
        <end position="239"/>
    </location>
</feature>
<dbReference type="Pfam" id="PF02544">
    <property type="entry name" value="Steroid_dh"/>
    <property type="match status" value="1"/>
</dbReference>
<keyword evidence="4 18" id="KW-0812">Transmembrane</keyword>
<evidence type="ECO:0000256" key="13">
    <source>
        <dbReference type="ARBA" id="ARBA00023136"/>
    </source>
</evidence>
<dbReference type="GO" id="GO:0047751">
    <property type="term" value="F:3-oxo-5-alpha-steroid 4-dehydrogenase (NADP+) activity"/>
    <property type="evidence" value="ECO:0007669"/>
    <property type="project" value="UniProtKB-EC"/>
</dbReference>
<keyword evidence="5" id="KW-0221">Differentiation</keyword>
<evidence type="ECO:0000256" key="4">
    <source>
        <dbReference type="ARBA" id="ARBA00022692"/>
    </source>
</evidence>
<dbReference type="Proteomes" id="UP000507470">
    <property type="component" value="Unassembled WGS sequence"/>
</dbReference>
<evidence type="ECO:0000256" key="11">
    <source>
        <dbReference type="ARBA" id="ARBA00023002"/>
    </source>
</evidence>
<dbReference type="Gene3D" id="1.20.120.1630">
    <property type="match status" value="1"/>
</dbReference>
<dbReference type="AlphaFoldDB" id="A0A6J8BEB0"/>
<gene>
    <name evidence="20" type="ORF">MCOR_16356</name>
</gene>
<comment type="catalytic activity">
    <reaction evidence="16">
        <text>androst-4-ene-3,17-dione + NADPH + H(+) = 5alpha-androstan-3,17-dione + NADP(+)</text>
        <dbReference type="Rhea" id="RHEA:50816"/>
        <dbReference type="ChEBI" id="CHEBI:15378"/>
        <dbReference type="ChEBI" id="CHEBI:15994"/>
        <dbReference type="ChEBI" id="CHEBI:16422"/>
        <dbReference type="ChEBI" id="CHEBI:57783"/>
        <dbReference type="ChEBI" id="CHEBI:58349"/>
    </reaction>
    <physiologicalReaction direction="left-to-right" evidence="16">
        <dbReference type="Rhea" id="RHEA:50817"/>
    </physiologicalReaction>
</comment>
<comment type="catalytic activity">
    <reaction evidence="18">
        <text>a 3-oxo-5alpha-steroid + NADP(+) = a 3-oxo-Delta(4)-steroid + NADPH + H(+)</text>
        <dbReference type="Rhea" id="RHEA:54384"/>
        <dbReference type="ChEBI" id="CHEBI:13601"/>
        <dbReference type="ChEBI" id="CHEBI:15378"/>
        <dbReference type="ChEBI" id="CHEBI:47909"/>
        <dbReference type="ChEBI" id="CHEBI:57783"/>
        <dbReference type="ChEBI" id="CHEBI:58349"/>
        <dbReference type="EC" id="1.3.1.22"/>
    </reaction>
</comment>
<dbReference type="GO" id="GO:0005789">
    <property type="term" value="C:endoplasmic reticulum membrane"/>
    <property type="evidence" value="ECO:0007669"/>
    <property type="project" value="UniProtKB-SubCell"/>
</dbReference>
<evidence type="ECO:0000313" key="21">
    <source>
        <dbReference type="Proteomes" id="UP000507470"/>
    </source>
</evidence>
<evidence type="ECO:0000256" key="6">
    <source>
        <dbReference type="ARBA" id="ARBA00022824"/>
    </source>
</evidence>
<evidence type="ECO:0000256" key="7">
    <source>
        <dbReference type="ARBA" id="ARBA00022848"/>
    </source>
</evidence>
<dbReference type="GO" id="GO:0007548">
    <property type="term" value="P:sex differentiation"/>
    <property type="evidence" value="ECO:0007669"/>
    <property type="project" value="UniProtKB-KW"/>
</dbReference>
<keyword evidence="6" id="KW-0256">Endoplasmic reticulum</keyword>
<evidence type="ECO:0000256" key="14">
    <source>
        <dbReference type="ARBA" id="ARBA00037789"/>
    </source>
</evidence>
<comment type="subcellular location">
    <subcellularLocation>
        <location evidence="2">Endoplasmic reticulum membrane</location>
        <topology evidence="2">Multi-pass membrane protein</topology>
    </subcellularLocation>
    <subcellularLocation>
        <location evidence="1">Microsome membrane</location>
        <topology evidence="1">Multi-pass membrane protein</topology>
    </subcellularLocation>
</comment>
<name>A0A6J8BEB0_MYTCO</name>
<evidence type="ECO:0000256" key="9">
    <source>
        <dbReference type="ARBA" id="ARBA00022928"/>
    </source>
</evidence>
<dbReference type="InterPro" id="IPR039357">
    <property type="entry name" value="SRD5A/TECR"/>
</dbReference>
<comment type="function">
    <text evidence="14">Converts testosterone into 5-alpha-dihydrotestosterone and progesterone or corticosterone into their corresponding 5-alpha-3-oxosteroids. It plays a central role in sexual differentiation and androgen physiology.</text>
</comment>
<evidence type="ECO:0000256" key="8">
    <source>
        <dbReference type="ARBA" id="ARBA00022857"/>
    </source>
</evidence>
<feature type="transmembrane region" description="Helical" evidence="18">
    <location>
        <begin position="63"/>
        <end position="83"/>
    </location>
</feature>
<feature type="domain" description="3-oxo-5-alpha-steroid 4-dehydrogenase C-terminal" evidence="19">
    <location>
        <begin position="120"/>
        <end position="269"/>
    </location>
</feature>
<dbReference type="FunFam" id="1.20.120.1630:FF:000002">
    <property type="entry name" value="Steroid 5 alpha-reductase 1"/>
    <property type="match status" value="1"/>
</dbReference>
<accession>A0A6J8BEB0</accession>
<dbReference type="GO" id="GO:0030154">
    <property type="term" value="P:cell differentiation"/>
    <property type="evidence" value="ECO:0007669"/>
    <property type="project" value="UniProtKB-KW"/>
</dbReference>
<dbReference type="EMBL" id="CACVKT020002885">
    <property type="protein sequence ID" value="CAC5380397.1"/>
    <property type="molecule type" value="Genomic_DNA"/>
</dbReference>
<evidence type="ECO:0000256" key="12">
    <source>
        <dbReference type="ARBA" id="ARBA00023098"/>
    </source>
</evidence>
<proteinExistence type="inferred from homology"/>
<dbReference type="PIRSF" id="PIRSF015596">
    <property type="entry name" value="5_alpha-SR2"/>
    <property type="match status" value="1"/>
</dbReference>
<keyword evidence="8" id="KW-0521">NADP</keyword>
<evidence type="ECO:0000256" key="15">
    <source>
        <dbReference type="ARBA" id="ARBA00048292"/>
    </source>
</evidence>
<dbReference type="OrthoDB" id="5788137at2759"/>
<organism evidence="20 21">
    <name type="scientific">Mytilus coruscus</name>
    <name type="common">Sea mussel</name>
    <dbReference type="NCBI Taxonomy" id="42192"/>
    <lineage>
        <taxon>Eukaryota</taxon>
        <taxon>Metazoa</taxon>
        <taxon>Spiralia</taxon>
        <taxon>Lophotrochozoa</taxon>
        <taxon>Mollusca</taxon>
        <taxon>Bivalvia</taxon>
        <taxon>Autobranchia</taxon>
        <taxon>Pteriomorphia</taxon>
        <taxon>Mytilida</taxon>
        <taxon>Mytiloidea</taxon>
        <taxon>Mytilidae</taxon>
        <taxon>Mytilinae</taxon>
        <taxon>Mytilus</taxon>
    </lineage>
</organism>
<evidence type="ECO:0000313" key="20">
    <source>
        <dbReference type="EMBL" id="CAC5380397.1"/>
    </source>
</evidence>
<feature type="transmembrane region" description="Helical" evidence="18">
    <location>
        <begin position="21"/>
        <end position="43"/>
    </location>
</feature>
<evidence type="ECO:0000256" key="17">
    <source>
        <dbReference type="ARBA" id="ARBA00049397"/>
    </source>
</evidence>